<organism evidence="2 3">
    <name type="scientific">Myodes glareolus</name>
    <name type="common">Bank vole</name>
    <name type="synonym">Clethrionomys glareolus</name>
    <dbReference type="NCBI Taxonomy" id="447135"/>
    <lineage>
        <taxon>Eukaryota</taxon>
        <taxon>Metazoa</taxon>
        <taxon>Chordata</taxon>
        <taxon>Craniata</taxon>
        <taxon>Vertebrata</taxon>
        <taxon>Euteleostomi</taxon>
        <taxon>Mammalia</taxon>
        <taxon>Eutheria</taxon>
        <taxon>Euarchontoglires</taxon>
        <taxon>Glires</taxon>
        <taxon>Rodentia</taxon>
        <taxon>Myomorpha</taxon>
        <taxon>Muroidea</taxon>
        <taxon>Cricetidae</taxon>
        <taxon>Arvicolinae</taxon>
        <taxon>Myodes</taxon>
    </lineage>
</organism>
<dbReference type="GO" id="GO:0007098">
    <property type="term" value="P:centrosome cycle"/>
    <property type="evidence" value="ECO:0007669"/>
    <property type="project" value="InterPro"/>
</dbReference>
<reference evidence="2 3" key="1">
    <citation type="journal article" date="2023" name="bioRxiv">
        <title>Conserved and derived expression patterns and positive selection on dental genes reveal complex evolutionary context of ever-growing rodent molars.</title>
        <authorList>
            <person name="Calamari Z.T."/>
            <person name="Song A."/>
            <person name="Cohen E."/>
            <person name="Akter M."/>
            <person name="Roy R.D."/>
            <person name="Hallikas O."/>
            <person name="Christensen M.M."/>
            <person name="Li P."/>
            <person name="Marangoni P."/>
            <person name="Jernvall J."/>
            <person name="Klein O.D."/>
        </authorList>
    </citation>
    <scope>NUCLEOTIDE SEQUENCE [LARGE SCALE GENOMIC DNA]</scope>
    <source>
        <strain evidence="2">V071</strain>
    </source>
</reference>
<sequence length="206" mass="23552">MAAANPWDPASAPSAAGLLLNHWVASGMVTEEMLGTSKKMVPCFENFSRSQKISDMKAKIYQNNLEIELLKLEKDTADLIHPSYLVKKCDILQSMNSHLEAVLKEKRAIRQRLLRPICQENLPMEAVYHRLDHEAKVENYACLFKRKALSKMDNLVNETEELAENILRWREQQNEISLCVPKILAEENCLHKPFVSKVHAQTVNAK</sequence>
<dbReference type="Proteomes" id="UP001488838">
    <property type="component" value="Unassembled WGS sequence"/>
</dbReference>
<protein>
    <recommendedName>
        <fullName evidence="4">HAUS augmin-like complex subunit 2</fullName>
    </recommendedName>
</protein>
<dbReference type="AlphaFoldDB" id="A0AAW0I7S7"/>
<name>A0AAW0I7S7_MYOGA</name>
<evidence type="ECO:0000313" key="2">
    <source>
        <dbReference type="EMBL" id="KAK7810224.1"/>
    </source>
</evidence>
<evidence type="ECO:0000313" key="3">
    <source>
        <dbReference type="Proteomes" id="UP001488838"/>
    </source>
</evidence>
<evidence type="ECO:0008006" key="4">
    <source>
        <dbReference type="Google" id="ProtNLM"/>
    </source>
</evidence>
<dbReference type="EMBL" id="JBBHLL010000201">
    <property type="protein sequence ID" value="KAK7810224.1"/>
    <property type="molecule type" value="Genomic_DNA"/>
</dbReference>
<keyword evidence="1" id="KW-0175">Coiled coil</keyword>
<dbReference type="GO" id="GO:0005813">
    <property type="term" value="C:centrosome"/>
    <property type="evidence" value="ECO:0007669"/>
    <property type="project" value="TreeGrafter"/>
</dbReference>
<dbReference type="GO" id="GO:0007020">
    <property type="term" value="P:microtubule nucleation"/>
    <property type="evidence" value="ECO:0007669"/>
    <property type="project" value="TreeGrafter"/>
</dbReference>
<proteinExistence type="predicted"/>
<dbReference type="PANTHER" id="PTHR16039:SF1">
    <property type="entry name" value="HAUS AUGMIN-LIKE COMPLEX SUBUNIT 2"/>
    <property type="match status" value="1"/>
</dbReference>
<dbReference type="GO" id="GO:0051225">
    <property type="term" value="P:spindle assembly"/>
    <property type="evidence" value="ECO:0007669"/>
    <property type="project" value="InterPro"/>
</dbReference>
<evidence type="ECO:0000256" key="1">
    <source>
        <dbReference type="SAM" id="Coils"/>
    </source>
</evidence>
<dbReference type="InterPro" id="IPR026242">
    <property type="entry name" value="HAUS2_metazoa"/>
</dbReference>
<dbReference type="PRINTS" id="PR02088">
    <property type="entry name" value="HAUSAUGMINL2"/>
</dbReference>
<comment type="caution">
    <text evidence="2">The sequence shown here is derived from an EMBL/GenBank/DDBJ whole genome shotgun (WGS) entry which is preliminary data.</text>
</comment>
<accession>A0AAW0I7S7</accession>
<dbReference type="Pfam" id="PF15003">
    <property type="entry name" value="HAUS2"/>
    <property type="match status" value="1"/>
</dbReference>
<feature type="coiled-coil region" evidence="1">
    <location>
        <begin position="145"/>
        <end position="172"/>
    </location>
</feature>
<dbReference type="GO" id="GO:1990498">
    <property type="term" value="C:mitotic spindle microtubule"/>
    <property type="evidence" value="ECO:0007669"/>
    <property type="project" value="TreeGrafter"/>
</dbReference>
<gene>
    <name evidence="2" type="ORF">U0070_010388</name>
</gene>
<keyword evidence="3" id="KW-1185">Reference proteome</keyword>
<dbReference type="InterPro" id="IPR028346">
    <property type="entry name" value="HAUS2"/>
</dbReference>
<dbReference type="PANTHER" id="PTHR16039">
    <property type="entry name" value="HAUS AUGMIN-LIKE COMPLEX SUBUNIT 2"/>
    <property type="match status" value="1"/>
</dbReference>
<dbReference type="GO" id="GO:0070652">
    <property type="term" value="C:HAUS complex"/>
    <property type="evidence" value="ECO:0007669"/>
    <property type="project" value="InterPro"/>
</dbReference>